<dbReference type="InterPro" id="IPR017452">
    <property type="entry name" value="GPCR_Rhodpsn_7TM"/>
</dbReference>
<keyword evidence="4 5" id="KW-0472">Membrane</keyword>
<feature type="transmembrane region" description="Helical" evidence="5">
    <location>
        <begin position="39"/>
        <end position="60"/>
    </location>
</feature>
<evidence type="ECO:0000313" key="8">
    <source>
        <dbReference type="Proteomes" id="UP000017246"/>
    </source>
</evidence>
<feature type="domain" description="G-protein coupled receptors family 1 profile" evidence="6">
    <location>
        <begin position="52"/>
        <end position="328"/>
    </location>
</feature>
<protein>
    <submittedName>
        <fullName evidence="7">Growth hormone secretagogue receptor type 1</fullName>
    </submittedName>
</protein>
<dbReference type="Gene3D" id="1.20.1070.10">
    <property type="entry name" value="Rhodopsin 7-helix transmembrane proteins"/>
    <property type="match status" value="1"/>
</dbReference>
<dbReference type="OrthoDB" id="9990906at2759"/>
<evidence type="ECO:0000256" key="2">
    <source>
        <dbReference type="ARBA" id="ARBA00022692"/>
    </source>
</evidence>
<feature type="transmembrane region" description="Helical" evidence="5">
    <location>
        <begin position="205"/>
        <end position="225"/>
    </location>
</feature>
<dbReference type="EMBL" id="LN902843">
    <property type="protein sequence ID" value="CDS37100.1"/>
    <property type="molecule type" value="Genomic_DNA"/>
</dbReference>
<dbReference type="PRINTS" id="PR00237">
    <property type="entry name" value="GPCRRHODOPSN"/>
</dbReference>
<dbReference type="InterPro" id="IPR052954">
    <property type="entry name" value="GPCR-Ligand_Int"/>
</dbReference>
<evidence type="ECO:0000256" key="3">
    <source>
        <dbReference type="ARBA" id="ARBA00022989"/>
    </source>
</evidence>
<dbReference type="SUPFAM" id="SSF81321">
    <property type="entry name" value="Family A G protein-coupled receptor-like"/>
    <property type="match status" value="1"/>
</dbReference>
<evidence type="ECO:0000256" key="1">
    <source>
        <dbReference type="ARBA" id="ARBA00004370"/>
    </source>
</evidence>
<sequence>MSDSVNLTTPAAPPSTLDAKDATHFVTPPLLSGIRYACIPVWSILLCFGIFGNALTVFVLRTKRLQQSSTSFYLTALAITDMLYLLTSLVASIANFIFFFPSELRQLSRTFCVFTPFLSYTLAYISVWLLVTVTVERAVWVVLPFRARHICTKRTAKFVVLLLVIGFTLLDIHFFLTMRYQEVGPGYWLCMTTYFSDKVFPFLDLLLVAILPCAIMLVANCLIGWKLRVMRKFRSGTAIGMVSNNNTDQGGGEKREKSVNLTRMLVSTNVFFIVSVTPLLIYDVVFFSVDVRAWAEEAEEVRGGMIFAIERFVYTLWYTNFAIHFLLYCLSGPPFRAEVLVLFNRLRDRIRKVAHKSTVDQTELKRPEFGLTSTANVVSTAGDVYSREELL</sequence>
<keyword evidence="3 5" id="KW-1133">Transmembrane helix</keyword>
<gene>
    <name evidence="7" type="ORF">EmuJ_000433200</name>
</gene>
<dbReference type="Proteomes" id="UP000017246">
    <property type="component" value="Unassembled WGS sequence"/>
</dbReference>
<dbReference type="InterPro" id="IPR000276">
    <property type="entry name" value="GPCR_Rhodpsn"/>
</dbReference>
<dbReference type="GO" id="GO:0004930">
    <property type="term" value="F:G protein-coupled receptor activity"/>
    <property type="evidence" value="ECO:0007669"/>
    <property type="project" value="InterPro"/>
</dbReference>
<feature type="transmembrane region" description="Helical" evidence="5">
    <location>
        <begin position="155"/>
        <end position="176"/>
    </location>
</feature>
<accession>A0A068Y4I9</accession>
<dbReference type="AlphaFoldDB" id="A0A068Y4I9"/>
<dbReference type="PROSITE" id="PS50262">
    <property type="entry name" value="G_PROTEIN_RECEP_F1_2"/>
    <property type="match status" value="1"/>
</dbReference>
<feature type="transmembrane region" description="Helical" evidence="5">
    <location>
        <begin position="72"/>
        <end position="100"/>
    </location>
</feature>
<dbReference type="GO" id="GO:0016020">
    <property type="term" value="C:membrane"/>
    <property type="evidence" value="ECO:0007669"/>
    <property type="project" value="UniProtKB-SubCell"/>
</dbReference>
<evidence type="ECO:0000256" key="4">
    <source>
        <dbReference type="ARBA" id="ARBA00023136"/>
    </source>
</evidence>
<dbReference type="Pfam" id="PF00001">
    <property type="entry name" value="7tm_1"/>
    <property type="match status" value="1"/>
</dbReference>
<dbReference type="PANTHER" id="PTHR46641">
    <property type="entry name" value="FMRFAMIDE RECEPTOR-RELATED"/>
    <property type="match status" value="1"/>
</dbReference>
<evidence type="ECO:0000313" key="7">
    <source>
        <dbReference type="EMBL" id="CDS37100.1"/>
    </source>
</evidence>
<dbReference type="OMA" id="IMLVANC"/>
<feature type="transmembrane region" description="Helical" evidence="5">
    <location>
        <begin position="264"/>
        <end position="282"/>
    </location>
</feature>
<dbReference type="STRING" id="6211.A0A068Y4I9"/>
<organism evidence="7 8">
    <name type="scientific">Echinococcus multilocularis</name>
    <name type="common">Fox tapeworm</name>
    <dbReference type="NCBI Taxonomy" id="6211"/>
    <lineage>
        <taxon>Eukaryota</taxon>
        <taxon>Metazoa</taxon>
        <taxon>Spiralia</taxon>
        <taxon>Lophotrochozoa</taxon>
        <taxon>Platyhelminthes</taxon>
        <taxon>Cestoda</taxon>
        <taxon>Eucestoda</taxon>
        <taxon>Cyclophyllidea</taxon>
        <taxon>Taeniidae</taxon>
        <taxon>Echinococcus</taxon>
    </lineage>
</organism>
<evidence type="ECO:0000259" key="6">
    <source>
        <dbReference type="PROSITE" id="PS50262"/>
    </source>
</evidence>
<keyword evidence="8" id="KW-1185">Reference proteome</keyword>
<proteinExistence type="predicted"/>
<keyword evidence="7" id="KW-0675">Receptor</keyword>
<feature type="transmembrane region" description="Helical" evidence="5">
    <location>
        <begin position="321"/>
        <end position="343"/>
    </location>
</feature>
<reference evidence="7" key="1">
    <citation type="journal article" date="2013" name="Nature">
        <title>The genomes of four tapeworm species reveal adaptations to parasitism.</title>
        <authorList>
            <person name="Tsai I.J."/>
            <person name="Zarowiecki M."/>
            <person name="Holroyd N."/>
            <person name="Garciarrubio A."/>
            <person name="Sanchez-Flores A."/>
            <person name="Brooks K.L."/>
            <person name="Tracey A."/>
            <person name="Bobes R.J."/>
            <person name="Fragoso G."/>
            <person name="Sciutto E."/>
            <person name="Aslett M."/>
            <person name="Beasley H."/>
            <person name="Bennett H.M."/>
            <person name="Cai J."/>
            <person name="Camicia F."/>
            <person name="Clark R."/>
            <person name="Cucher M."/>
            <person name="De Silva N."/>
            <person name="Day T.A."/>
            <person name="Deplazes P."/>
            <person name="Estrada K."/>
            <person name="Fernandez C."/>
            <person name="Holland P.W."/>
            <person name="Hou J."/>
            <person name="Hu S."/>
            <person name="Huckvale T."/>
            <person name="Hung S.S."/>
            <person name="Kamenetzky L."/>
            <person name="Keane J.A."/>
            <person name="Kiss F."/>
            <person name="Koziol U."/>
            <person name="Lambert O."/>
            <person name="Liu K."/>
            <person name="Luo X."/>
            <person name="Luo Y."/>
            <person name="Macchiaroli N."/>
            <person name="Nichol S."/>
            <person name="Paps J."/>
            <person name="Parkinson J."/>
            <person name="Pouchkina-Stantcheva N."/>
            <person name="Riddiford N."/>
            <person name="Rosenzvit M."/>
            <person name="Salinas G."/>
            <person name="Wasmuth J.D."/>
            <person name="Zamanian M."/>
            <person name="Zheng Y."/>
            <person name="Cai X."/>
            <person name="Soberon X."/>
            <person name="Olson P.D."/>
            <person name="Laclette J.P."/>
            <person name="Brehm K."/>
            <person name="Berriman M."/>
            <person name="Garciarrubio A."/>
            <person name="Bobes R.J."/>
            <person name="Fragoso G."/>
            <person name="Sanchez-Flores A."/>
            <person name="Estrada K."/>
            <person name="Cevallos M.A."/>
            <person name="Morett E."/>
            <person name="Gonzalez V."/>
            <person name="Portillo T."/>
            <person name="Ochoa-Leyva A."/>
            <person name="Jose M.V."/>
            <person name="Sciutto E."/>
            <person name="Landa A."/>
            <person name="Jimenez L."/>
            <person name="Valdes V."/>
            <person name="Carrero J.C."/>
            <person name="Larralde C."/>
            <person name="Morales-Montor J."/>
            <person name="Limon-Lason J."/>
            <person name="Soberon X."/>
            <person name="Laclette J.P."/>
        </authorList>
    </citation>
    <scope>NUCLEOTIDE SEQUENCE [LARGE SCALE GENOMIC DNA]</scope>
</reference>
<comment type="subcellular location">
    <subcellularLocation>
        <location evidence="1">Membrane</location>
    </subcellularLocation>
</comment>
<dbReference type="PANTHER" id="PTHR46641:SF25">
    <property type="entry name" value="CNMAMIDE RECEPTOR-RELATED"/>
    <property type="match status" value="1"/>
</dbReference>
<dbReference type="CDD" id="cd14978">
    <property type="entry name" value="7tmA_FMRFamide_R-like"/>
    <property type="match status" value="1"/>
</dbReference>
<feature type="transmembrane region" description="Helical" evidence="5">
    <location>
        <begin position="120"/>
        <end position="143"/>
    </location>
</feature>
<name>A0A068Y4I9_ECHMU</name>
<keyword evidence="2 5" id="KW-0812">Transmembrane</keyword>
<dbReference type="eggNOG" id="KOG3656">
    <property type="taxonomic scope" value="Eukaryota"/>
</dbReference>
<evidence type="ECO:0000256" key="5">
    <source>
        <dbReference type="SAM" id="Phobius"/>
    </source>
</evidence>
<reference evidence="7" key="2">
    <citation type="submission" date="2015-11" db="EMBL/GenBank/DDBJ databases">
        <authorList>
            <person name="Zhang Y."/>
            <person name="Guo Z."/>
        </authorList>
    </citation>
    <scope>NUCLEOTIDE SEQUENCE</scope>
</reference>